<gene>
    <name evidence="1" type="ORF">F2Q69_00036741</name>
</gene>
<feature type="non-terminal residue" evidence="1">
    <location>
        <position position="1"/>
    </location>
</feature>
<comment type="caution">
    <text evidence="1">The sequence shown here is derived from an EMBL/GenBank/DDBJ whole genome shotgun (WGS) entry which is preliminary data.</text>
</comment>
<evidence type="ECO:0000313" key="1">
    <source>
        <dbReference type="EMBL" id="KAF3599971.1"/>
    </source>
</evidence>
<protein>
    <submittedName>
        <fullName evidence="1">Uncharacterized protein</fullName>
    </submittedName>
</protein>
<reference evidence="1" key="1">
    <citation type="submission" date="2019-12" db="EMBL/GenBank/DDBJ databases">
        <title>Genome sequencing and annotation of Brassica cretica.</title>
        <authorList>
            <person name="Studholme D.J."/>
            <person name="Sarris P."/>
        </authorList>
    </citation>
    <scope>NUCLEOTIDE SEQUENCE</scope>
    <source>
        <strain evidence="1">PFS-109/04</strain>
        <tissue evidence="1">Leaf</tissue>
    </source>
</reference>
<accession>A0A8S9SEV0</accession>
<proteinExistence type="predicted"/>
<evidence type="ECO:0000313" key="2">
    <source>
        <dbReference type="Proteomes" id="UP000712600"/>
    </source>
</evidence>
<organism evidence="1 2">
    <name type="scientific">Brassica cretica</name>
    <name type="common">Mustard</name>
    <dbReference type="NCBI Taxonomy" id="69181"/>
    <lineage>
        <taxon>Eukaryota</taxon>
        <taxon>Viridiplantae</taxon>
        <taxon>Streptophyta</taxon>
        <taxon>Embryophyta</taxon>
        <taxon>Tracheophyta</taxon>
        <taxon>Spermatophyta</taxon>
        <taxon>Magnoliopsida</taxon>
        <taxon>eudicotyledons</taxon>
        <taxon>Gunneridae</taxon>
        <taxon>Pentapetalae</taxon>
        <taxon>rosids</taxon>
        <taxon>malvids</taxon>
        <taxon>Brassicales</taxon>
        <taxon>Brassicaceae</taxon>
        <taxon>Brassiceae</taxon>
        <taxon>Brassica</taxon>
    </lineage>
</organism>
<sequence length="83" mass="9357">LLRKLAVRTVVFHLWKQRNNLIHNQILIPPASVFYGIDKELRNLLIRPRFGQGSLNEILDMNSTKMGELGGLKGDTQGCGKTL</sequence>
<name>A0A8S9SEV0_BRACR</name>
<dbReference type="AlphaFoldDB" id="A0A8S9SEV0"/>
<dbReference type="EMBL" id="QGKX02000004">
    <property type="protein sequence ID" value="KAF3599971.1"/>
    <property type="molecule type" value="Genomic_DNA"/>
</dbReference>
<dbReference type="Proteomes" id="UP000712600">
    <property type="component" value="Unassembled WGS sequence"/>
</dbReference>